<dbReference type="AlphaFoldDB" id="A0A7X5HVQ8"/>
<dbReference type="PANTHER" id="PTHR45138">
    <property type="entry name" value="REGULATORY COMPONENTS OF SENSORY TRANSDUCTION SYSTEM"/>
    <property type="match status" value="1"/>
</dbReference>
<proteinExistence type="predicted"/>
<evidence type="ECO:0000313" key="3">
    <source>
        <dbReference type="Proteomes" id="UP000461585"/>
    </source>
</evidence>
<comment type="caution">
    <text evidence="2">The sequence shown here is derived from an EMBL/GenBank/DDBJ whole genome shotgun (WGS) entry which is preliminary data.</text>
</comment>
<dbReference type="SMART" id="SM00267">
    <property type="entry name" value="GGDEF"/>
    <property type="match status" value="1"/>
</dbReference>
<gene>
    <name evidence="2" type="ORF">GXN74_07100</name>
</gene>
<dbReference type="EMBL" id="JAAEEH010000016">
    <property type="protein sequence ID" value="NDL67509.1"/>
    <property type="molecule type" value="Genomic_DNA"/>
</dbReference>
<dbReference type="GO" id="GO:0052621">
    <property type="term" value="F:diguanylate cyclase activity"/>
    <property type="evidence" value="ECO:0007669"/>
    <property type="project" value="TreeGrafter"/>
</dbReference>
<dbReference type="InterPro" id="IPR043128">
    <property type="entry name" value="Rev_trsase/Diguanyl_cyclase"/>
</dbReference>
<dbReference type="SUPFAM" id="SSF55073">
    <property type="entry name" value="Nucleotide cyclase"/>
    <property type="match status" value="1"/>
</dbReference>
<accession>A0A7X5HVQ8</accession>
<dbReference type="InterPro" id="IPR029787">
    <property type="entry name" value="Nucleotide_cyclase"/>
</dbReference>
<feature type="domain" description="GGDEF" evidence="1">
    <location>
        <begin position="171"/>
        <end position="303"/>
    </location>
</feature>
<dbReference type="NCBIfam" id="TIGR00254">
    <property type="entry name" value="GGDEF"/>
    <property type="match status" value="1"/>
</dbReference>
<protein>
    <submittedName>
        <fullName evidence="2">GGDEF domain-containing protein</fullName>
    </submittedName>
</protein>
<evidence type="ECO:0000313" key="2">
    <source>
        <dbReference type="EMBL" id="NDL67509.1"/>
    </source>
</evidence>
<dbReference type="Gene3D" id="3.30.70.270">
    <property type="match status" value="1"/>
</dbReference>
<dbReference type="InterPro" id="IPR000160">
    <property type="entry name" value="GGDEF_dom"/>
</dbReference>
<dbReference type="PROSITE" id="PS50887">
    <property type="entry name" value="GGDEF"/>
    <property type="match status" value="1"/>
</dbReference>
<dbReference type="FunFam" id="3.30.70.270:FF:000001">
    <property type="entry name" value="Diguanylate cyclase domain protein"/>
    <property type="match status" value="1"/>
</dbReference>
<reference evidence="2 3" key="1">
    <citation type="submission" date="2020-01" db="EMBL/GenBank/DDBJ databases">
        <title>Anaeroalcalibacter tamaniensis gen. nov., sp. nov., moderately halophilic strictly anaerobic fermenter bacterium from mud volcano of Taman peninsula.</title>
        <authorList>
            <person name="Frolova A."/>
            <person name="Merkel A.Y."/>
            <person name="Slobodkin A.I."/>
        </authorList>
    </citation>
    <scope>NUCLEOTIDE SEQUENCE [LARGE SCALE GENOMIC DNA]</scope>
    <source>
        <strain evidence="2 3">F-3ap</strain>
    </source>
</reference>
<name>A0A7X5HVQ8_9FIRM</name>
<organism evidence="2 3">
    <name type="scientific">Anaerotalea alkaliphila</name>
    <dbReference type="NCBI Taxonomy" id="2662126"/>
    <lineage>
        <taxon>Bacteria</taxon>
        <taxon>Bacillati</taxon>
        <taxon>Bacillota</taxon>
        <taxon>Clostridia</taxon>
        <taxon>Eubacteriales</taxon>
        <taxon>Anaerotalea</taxon>
    </lineage>
</organism>
<dbReference type="InterPro" id="IPR050469">
    <property type="entry name" value="Diguanylate_Cyclase"/>
</dbReference>
<dbReference type="CDD" id="cd01949">
    <property type="entry name" value="GGDEF"/>
    <property type="match status" value="1"/>
</dbReference>
<evidence type="ECO:0000259" key="1">
    <source>
        <dbReference type="PROSITE" id="PS50887"/>
    </source>
</evidence>
<dbReference type="Pfam" id="PF00990">
    <property type="entry name" value="GGDEF"/>
    <property type="match status" value="1"/>
</dbReference>
<sequence>MEIRQEELEALLQQMTAYEKMYDQTRLVDPLGNKVLHVVGENENSREHVEAAEPCYGVWGKSEACRNCISMRAYNEGDTIIKIESSPSEIIMVTAMPVKIGGRTLVVELLKNVTKSMVLDGVQMTDNMEIKKLLEQANAAAVTDELTRVYNKRYILEKLPVEIALARVEGRPLSLLMADIDHFKEINDTCGHLAGDHILREFASILKGAIRQERDWVARFGGEEFLLCLSHTEEDAARAIAERMRKSVEDAIFSYGGEQIRLTASFGLYTVKNGEVQDYETLVRHVDGKLYEAKKGGRNRVVG</sequence>
<dbReference type="RefSeq" id="WP_162370238.1">
    <property type="nucleotide sequence ID" value="NZ_JAAEEH010000016.1"/>
</dbReference>
<dbReference type="Proteomes" id="UP000461585">
    <property type="component" value="Unassembled WGS sequence"/>
</dbReference>
<keyword evidence="3" id="KW-1185">Reference proteome</keyword>
<dbReference type="PANTHER" id="PTHR45138:SF9">
    <property type="entry name" value="DIGUANYLATE CYCLASE DGCM-RELATED"/>
    <property type="match status" value="1"/>
</dbReference>